<dbReference type="SUPFAM" id="SSF109604">
    <property type="entry name" value="HD-domain/PDEase-like"/>
    <property type="match status" value="1"/>
</dbReference>
<keyword evidence="4" id="KW-0547">Nucleotide-binding</keyword>
<comment type="similarity">
    <text evidence="2">In the central section; belongs to the CRISPR-associated helicase Cas3 family.</text>
</comment>
<name>A0AA35G8I5_9FIRM</name>
<evidence type="ECO:0000256" key="7">
    <source>
        <dbReference type="ARBA" id="ARBA00022840"/>
    </source>
</evidence>
<dbReference type="InterPro" id="IPR027417">
    <property type="entry name" value="P-loop_NTPase"/>
</dbReference>
<dbReference type="GO" id="GO:0016787">
    <property type="term" value="F:hydrolase activity"/>
    <property type="evidence" value="ECO:0007669"/>
    <property type="project" value="UniProtKB-KW"/>
</dbReference>
<evidence type="ECO:0000256" key="4">
    <source>
        <dbReference type="ARBA" id="ARBA00022741"/>
    </source>
</evidence>
<evidence type="ECO:0000259" key="10">
    <source>
        <dbReference type="PROSITE" id="PS51643"/>
    </source>
</evidence>
<evidence type="ECO:0000256" key="6">
    <source>
        <dbReference type="ARBA" id="ARBA00022806"/>
    </source>
</evidence>
<dbReference type="CDD" id="cd09641">
    <property type="entry name" value="Cas3''_I"/>
    <property type="match status" value="1"/>
</dbReference>
<dbReference type="Gene3D" id="3.40.50.300">
    <property type="entry name" value="P-loop containing nucleotide triphosphate hydrolases"/>
    <property type="match status" value="2"/>
</dbReference>
<dbReference type="GO" id="GO:0005524">
    <property type="term" value="F:ATP binding"/>
    <property type="evidence" value="ECO:0007669"/>
    <property type="project" value="UniProtKB-KW"/>
</dbReference>
<evidence type="ECO:0000256" key="5">
    <source>
        <dbReference type="ARBA" id="ARBA00022801"/>
    </source>
</evidence>
<keyword evidence="6" id="KW-0347">Helicase</keyword>
<dbReference type="CDD" id="cd17930">
    <property type="entry name" value="DEXHc_cas3"/>
    <property type="match status" value="1"/>
</dbReference>
<keyword evidence="5" id="KW-0378">Hydrolase</keyword>
<gene>
    <name evidence="11" type="ORF">caldi_03890</name>
</gene>
<dbReference type="Proteomes" id="UP001163687">
    <property type="component" value="Chromosome"/>
</dbReference>
<proteinExistence type="inferred from homology"/>
<dbReference type="GO" id="GO:0004386">
    <property type="term" value="F:helicase activity"/>
    <property type="evidence" value="ECO:0007669"/>
    <property type="project" value="UniProtKB-KW"/>
</dbReference>
<dbReference type="Pfam" id="PF01966">
    <property type="entry name" value="HD"/>
    <property type="match status" value="1"/>
</dbReference>
<dbReference type="SUPFAM" id="SSF52540">
    <property type="entry name" value="P-loop containing nucleoside triphosphate hydrolases"/>
    <property type="match status" value="1"/>
</dbReference>
<evidence type="ECO:0000256" key="3">
    <source>
        <dbReference type="ARBA" id="ARBA00022723"/>
    </source>
</evidence>
<evidence type="ECO:0000256" key="2">
    <source>
        <dbReference type="ARBA" id="ARBA00009046"/>
    </source>
</evidence>
<dbReference type="GO" id="GO:0051607">
    <property type="term" value="P:defense response to virus"/>
    <property type="evidence" value="ECO:0007669"/>
    <property type="project" value="UniProtKB-KW"/>
</dbReference>
<dbReference type="InterPro" id="IPR038257">
    <property type="entry name" value="CRISPR-assoc_Cas3_HD_sf"/>
</dbReference>
<dbReference type="AlphaFoldDB" id="A0AA35G8I5"/>
<evidence type="ECO:0000259" key="9">
    <source>
        <dbReference type="PROSITE" id="PS51192"/>
    </source>
</evidence>
<dbReference type="InterPro" id="IPR011545">
    <property type="entry name" value="DEAD/DEAH_box_helicase_dom"/>
</dbReference>
<evidence type="ECO:0000313" key="12">
    <source>
        <dbReference type="Proteomes" id="UP001163687"/>
    </source>
</evidence>
<dbReference type="InterPro" id="IPR006483">
    <property type="entry name" value="CRISPR-assoc_Cas3_HD"/>
</dbReference>
<dbReference type="InterPro" id="IPR014001">
    <property type="entry name" value="Helicase_ATP-bd"/>
</dbReference>
<keyword evidence="7" id="KW-0067">ATP-binding</keyword>
<organism evidence="11 12">
    <name type="scientific">Caldinitratiruptor microaerophilus</name>
    <dbReference type="NCBI Taxonomy" id="671077"/>
    <lineage>
        <taxon>Bacteria</taxon>
        <taxon>Bacillati</taxon>
        <taxon>Bacillota</taxon>
        <taxon>Clostridia</taxon>
        <taxon>Eubacteriales</taxon>
        <taxon>Symbiobacteriaceae</taxon>
        <taxon>Caldinitratiruptor</taxon>
    </lineage>
</organism>
<reference evidence="11" key="1">
    <citation type="submission" date="2022-03" db="EMBL/GenBank/DDBJ databases">
        <title>Complete genome sequence of Caldinitratiruptor microaerophilus.</title>
        <authorList>
            <person name="Mukaiyama R."/>
            <person name="Nishiyama T."/>
            <person name="Ueda K."/>
        </authorList>
    </citation>
    <scope>NUCLEOTIDE SEQUENCE</scope>
    <source>
        <strain evidence="11">JCM 16183</strain>
    </source>
</reference>
<keyword evidence="12" id="KW-1185">Reference proteome</keyword>
<dbReference type="Pfam" id="PF00270">
    <property type="entry name" value="DEAD"/>
    <property type="match status" value="1"/>
</dbReference>
<accession>A0AA35G8I5</accession>
<dbReference type="PROSITE" id="PS51192">
    <property type="entry name" value="HELICASE_ATP_BIND_1"/>
    <property type="match status" value="1"/>
</dbReference>
<dbReference type="RefSeq" id="WP_264843426.1">
    <property type="nucleotide sequence ID" value="NZ_AP025628.1"/>
</dbReference>
<protein>
    <submittedName>
        <fullName evidence="11">CRISPR-associated helicase/endonuclease Cas3</fullName>
    </submittedName>
</protein>
<dbReference type="SMART" id="SM00487">
    <property type="entry name" value="DEXDc"/>
    <property type="match status" value="1"/>
</dbReference>
<sequence>MTWLAHSAFEGNEGHDLKEHLYSVAALTRQFATALGAPEWGWWAGLWHDIGKIHPLFQAYLKDSKVARGPDHKGAGTVMAFRHAQPLAFVIAGHHGGLHSLGDLKSHIHEWMRSSHVQEALAQAKSHFSDLEPHAPLPTPQHLRGPLEQEFFIRLLFSSLVDADRLDTEAYFHPDLANLRVAPVRMDELWRLFEANQRNITGKPGVVGQVRHEAYLACLRAALESPGWFRLTVPTGGGKTRSTLAFGLRHALLHGLDRVIVAIPYTSIVEQTVDVYRDILGVGAVLEHHSSMEGPADPLNPTPAERWAELAAENWDAPVIVTTTVQLFESLFTNHPSKARKLHNLVRSVIILDEAQSLPPGLLEPILDGLRQLTVHYGATVVLATATQPALDDSPVLHGLPGIREIAPEHPRWYQELRRVDFSVVPPDESWPWERVAEEMRSRPQVLTIVNTRADAARLLEALGDPEVLHLSSMLCGAHRRAVLAEVKRRLTKGLPCRLVTTQVVEAGVDLDFPVVFRAVGPLDRIVQAAGRCNREGRLTRGLMTVFTPAEGGLPRGAYSTATHIAQKFMAFPDFDFYDPGLFLDYFREVYRHTDTDANRVQKLRASFDFPAVAREFRMIPSDTLPLVVPYWEVAPGDVQARQAASRISELRRGERMPPRSVWRQLQPYIVQVDRRQLGAYPRGLAIEIVPGLWEWRGRYDRVRGLVNEPLAPEDVVV</sequence>
<dbReference type="PROSITE" id="PS51643">
    <property type="entry name" value="HD_CAS3"/>
    <property type="match status" value="1"/>
</dbReference>
<dbReference type="NCBIfam" id="TIGR01596">
    <property type="entry name" value="cas3_HD"/>
    <property type="match status" value="1"/>
</dbReference>
<dbReference type="InterPro" id="IPR006674">
    <property type="entry name" value="HD_domain"/>
</dbReference>
<feature type="domain" description="HD Cas3-type" evidence="10">
    <location>
        <begin position="10"/>
        <end position="166"/>
    </location>
</feature>
<dbReference type="GO" id="GO:0046872">
    <property type="term" value="F:metal ion binding"/>
    <property type="evidence" value="ECO:0007669"/>
    <property type="project" value="UniProtKB-KW"/>
</dbReference>
<keyword evidence="3" id="KW-0479">Metal-binding</keyword>
<dbReference type="Gene3D" id="1.10.3210.30">
    <property type="match status" value="1"/>
</dbReference>
<keyword evidence="8" id="KW-0051">Antiviral defense</keyword>
<comment type="similarity">
    <text evidence="1">In the N-terminal section; belongs to the CRISPR-associated nuclease Cas3-HD family.</text>
</comment>
<dbReference type="Pfam" id="PF22590">
    <property type="entry name" value="Cas3-like_C_2"/>
    <property type="match status" value="1"/>
</dbReference>
<dbReference type="KEGG" id="cmic:caldi_03890"/>
<evidence type="ECO:0000256" key="8">
    <source>
        <dbReference type="ARBA" id="ARBA00023118"/>
    </source>
</evidence>
<dbReference type="InterPro" id="IPR054712">
    <property type="entry name" value="Cas3-like_dom"/>
</dbReference>
<evidence type="ECO:0000256" key="1">
    <source>
        <dbReference type="ARBA" id="ARBA00006847"/>
    </source>
</evidence>
<feature type="domain" description="Helicase ATP-binding" evidence="9">
    <location>
        <begin position="220"/>
        <end position="406"/>
    </location>
</feature>
<evidence type="ECO:0000313" key="11">
    <source>
        <dbReference type="EMBL" id="BDG59299.1"/>
    </source>
</evidence>
<dbReference type="EMBL" id="AP025628">
    <property type="protein sequence ID" value="BDG59299.1"/>
    <property type="molecule type" value="Genomic_DNA"/>
</dbReference>
<dbReference type="GO" id="GO:0003676">
    <property type="term" value="F:nucleic acid binding"/>
    <property type="evidence" value="ECO:0007669"/>
    <property type="project" value="InterPro"/>
</dbReference>